<organism evidence="1 2">
    <name type="scientific">Corynebacterium stationis</name>
    <dbReference type="NCBI Taxonomy" id="1705"/>
    <lineage>
        <taxon>Bacteria</taxon>
        <taxon>Bacillati</taxon>
        <taxon>Actinomycetota</taxon>
        <taxon>Actinomycetes</taxon>
        <taxon>Mycobacteriales</taxon>
        <taxon>Corynebacteriaceae</taxon>
        <taxon>Corynebacterium</taxon>
    </lineage>
</organism>
<evidence type="ECO:0000313" key="1">
    <source>
        <dbReference type="EMBL" id="OAH32501.1"/>
    </source>
</evidence>
<gene>
    <name evidence="1" type="ORF">AYJ05_02155</name>
</gene>
<dbReference type="EMBL" id="LSTQ01000001">
    <property type="protein sequence ID" value="OAH32501.1"/>
    <property type="molecule type" value="Genomic_DNA"/>
</dbReference>
<keyword evidence="2" id="KW-1185">Reference proteome</keyword>
<sequence length="403" mass="45364">MSMLERELESALVKALKGQEFTGADSVWVKPVAGMANAYIAVETPTGSAEFSDGSQTAYVTPVFRLLVDIGQVETFLPADATANMYRFHQRTWGELWVQRPFDLSDIIPTTIGVCSQAEIPKLTERQFLGPLKIFEDQIDLMAWSIQGLLGLSLELVDGYRLSPLHWKTVMMVLAANGRDGRAALEHTARLIDAHYGNNIGDAFLKLLDSVPMDRLKLWYLVGADENPEDFQMQPQPRPGAIVASRAGWRRQNMPARAPSGKRVEAIDLNWPADDIAGWVEHTVAVVHEFLNHDVFFEVDVQQLNFAHAMALECQLLDTFADYADFSQPQNFYLQTAYLRIFGEFYRHQVPDAKWVQHPADRWLHPGIQLPDGDVVDLFAICEQIFDKRDGMVTGNALPLGQY</sequence>
<reference evidence="2" key="1">
    <citation type="submission" date="2016-02" db="EMBL/GenBank/DDBJ databases">
        <authorList>
            <person name="Kaur G."/>
            <person name="Nair G.R."/>
            <person name="Mayilraj S."/>
        </authorList>
    </citation>
    <scope>NUCLEOTIDE SEQUENCE [LARGE SCALE GENOMIC DNA]</scope>
    <source>
        <strain evidence="2">GA-15</strain>
    </source>
</reference>
<name>A0A177IW43_9CORY</name>
<dbReference type="Proteomes" id="UP000076947">
    <property type="component" value="Unassembled WGS sequence"/>
</dbReference>
<dbReference type="AlphaFoldDB" id="A0A177IW43"/>
<accession>A0A177IW43</accession>
<dbReference type="OrthoDB" id="4419376at2"/>
<protein>
    <submittedName>
        <fullName evidence="1">Uncharacterized protein</fullName>
    </submittedName>
</protein>
<evidence type="ECO:0000313" key="2">
    <source>
        <dbReference type="Proteomes" id="UP000076947"/>
    </source>
</evidence>
<dbReference type="RefSeq" id="WP_066836922.1">
    <property type="nucleotide sequence ID" value="NZ_CAMNZH010000041.1"/>
</dbReference>
<comment type="caution">
    <text evidence="1">The sequence shown here is derived from an EMBL/GenBank/DDBJ whole genome shotgun (WGS) entry which is preliminary data.</text>
</comment>
<proteinExistence type="predicted"/>